<dbReference type="EMBL" id="JAKOAV010000059">
    <property type="protein sequence ID" value="MDF9410020.1"/>
    <property type="molecule type" value="Genomic_DNA"/>
</dbReference>
<dbReference type="Pfam" id="PF16258">
    <property type="entry name" value="DUF4912"/>
    <property type="match status" value="1"/>
</dbReference>
<accession>A0A9X4H429</accession>
<sequence>MERLNESANLWEEERQPPLNLLNLDNSIMEESWKRNWQVNRLVLLVKEPTTIFVYWELNDLRKQLICEHFQRTWTELPLFLQVNDVTDLEFNGYNAHSSRRIPVHPLFDHLIISGVQAKRRYLVDFGTLTPQGGFFTIIRSNIEETPPAHSDHGVGTGLRFAAWPGPNSNLDGLREKQLIKGPEKQVAWLTQFDGYSLAQPDGGQKKW</sequence>
<gene>
    <name evidence="1" type="ORF">L7E55_17015</name>
</gene>
<keyword evidence="2" id="KW-1185">Reference proteome</keyword>
<evidence type="ECO:0000313" key="2">
    <source>
        <dbReference type="Proteomes" id="UP001154312"/>
    </source>
</evidence>
<organism evidence="1 2">
    <name type="scientific">Pelotomaculum isophthalicicum JI</name>
    <dbReference type="NCBI Taxonomy" id="947010"/>
    <lineage>
        <taxon>Bacteria</taxon>
        <taxon>Bacillati</taxon>
        <taxon>Bacillota</taxon>
        <taxon>Clostridia</taxon>
        <taxon>Eubacteriales</taxon>
        <taxon>Desulfotomaculaceae</taxon>
        <taxon>Pelotomaculum</taxon>
    </lineage>
</organism>
<proteinExistence type="predicted"/>
<dbReference type="AlphaFoldDB" id="A0A9X4H429"/>
<protein>
    <submittedName>
        <fullName evidence="1">DUF4912 domain-containing protein</fullName>
    </submittedName>
</protein>
<evidence type="ECO:0000313" key="1">
    <source>
        <dbReference type="EMBL" id="MDF9410020.1"/>
    </source>
</evidence>
<comment type="caution">
    <text evidence="1">The sequence shown here is derived from an EMBL/GenBank/DDBJ whole genome shotgun (WGS) entry which is preliminary data.</text>
</comment>
<dbReference type="InterPro" id="IPR032585">
    <property type="entry name" value="DUF4912"/>
</dbReference>
<name>A0A9X4H429_9FIRM</name>
<dbReference type="Proteomes" id="UP001154312">
    <property type="component" value="Unassembled WGS sequence"/>
</dbReference>
<reference evidence="1" key="1">
    <citation type="submission" date="2022-02" db="EMBL/GenBank/DDBJ databases">
        <authorList>
            <person name="Leng L."/>
        </authorList>
    </citation>
    <scope>NUCLEOTIDE SEQUENCE</scope>
    <source>
        <strain evidence="1">JI</strain>
    </source>
</reference>
<dbReference type="RefSeq" id="WP_277445562.1">
    <property type="nucleotide sequence ID" value="NZ_JAKOAV010000059.1"/>
</dbReference>